<keyword evidence="1" id="KW-1185">Reference proteome</keyword>
<proteinExistence type="predicted"/>
<accession>A0AC58TQ71</accession>
<dbReference type="RefSeq" id="XP_075099371.1">
    <property type="nucleotide sequence ID" value="XM_075243270.1"/>
</dbReference>
<organism evidence="1 2">
    <name type="scientific">Nicotiana tabacum</name>
    <name type="common">Common tobacco</name>
    <dbReference type="NCBI Taxonomy" id="4097"/>
    <lineage>
        <taxon>Eukaryota</taxon>
        <taxon>Viridiplantae</taxon>
        <taxon>Streptophyta</taxon>
        <taxon>Embryophyta</taxon>
        <taxon>Tracheophyta</taxon>
        <taxon>Spermatophyta</taxon>
        <taxon>Magnoliopsida</taxon>
        <taxon>eudicotyledons</taxon>
        <taxon>Gunneridae</taxon>
        <taxon>Pentapetalae</taxon>
        <taxon>asterids</taxon>
        <taxon>lamiids</taxon>
        <taxon>Solanales</taxon>
        <taxon>Solanaceae</taxon>
        <taxon>Nicotianoideae</taxon>
        <taxon>Nicotianeae</taxon>
        <taxon>Nicotiana</taxon>
    </lineage>
</organism>
<evidence type="ECO:0000313" key="2">
    <source>
        <dbReference type="RefSeq" id="XP_075099371.1"/>
    </source>
</evidence>
<reference evidence="2" key="2">
    <citation type="submission" date="2025-08" db="UniProtKB">
        <authorList>
            <consortium name="RefSeq"/>
        </authorList>
    </citation>
    <scope>IDENTIFICATION</scope>
    <source>
        <tissue evidence="2">Leaf</tissue>
    </source>
</reference>
<evidence type="ECO:0000313" key="1">
    <source>
        <dbReference type="Proteomes" id="UP000790787"/>
    </source>
</evidence>
<protein>
    <submittedName>
        <fullName evidence="2">Uncharacterized protein LOC142176180</fullName>
    </submittedName>
</protein>
<dbReference type="Proteomes" id="UP000790787">
    <property type="component" value="Chromosome 22"/>
</dbReference>
<sequence length="183" mass="20732">MTLVKRRIFMKLWGIIGNKVNVIVLSWIMSSIAKGLLRGIMYATNAQAVWEELHERFNKIDGSQTFNVHKEIATLSQGTTYKLKLFQYLIGLNDSYAQARSQILLMSPIPSVNEAYYMVISYESKMSIKNVTGILGANPAVMLENYEAAMFTKNGGGNQNYKFKKNYNLLCEVCNLKGHTKET</sequence>
<reference evidence="1" key="1">
    <citation type="journal article" date="2014" name="Nat. Commun.">
        <title>The tobacco genome sequence and its comparison with those of tomato and potato.</title>
        <authorList>
            <person name="Sierro N."/>
            <person name="Battey J.N."/>
            <person name="Ouadi S."/>
            <person name="Bakaher N."/>
            <person name="Bovet L."/>
            <person name="Willig A."/>
            <person name="Goepfert S."/>
            <person name="Peitsch M.C."/>
            <person name="Ivanov N.V."/>
        </authorList>
    </citation>
    <scope>NUCLEOTIDE SEQUENCE [LARGE SCALE GENOMIC DNA]</scope>
</reference>
<gene>
    <name evidence="2" type="primary">LOC142176180</name>
</gene>
<name>A0AC58TQ71_TOBAC</name>